<evidence type="ECO:0000313" key="7">
    <source>
        <dbReference type="EMBL" id="KPL72351.1"/>
    </source>
</evidence>
<dbReference type="OrthoDB" id="5470260at2"/>
<keyword evidence="8" id="KW-1185">Reference proteome</keyword>
<name>A0A0P6WZR8_9CHLR</name>
<comment type="subcellular location">
    <subcellularLocation>
        <location evidence="1">Cell membrane</location>
        <topology evidence="1">Multi-pass membrane protein</topology>
    </subcellularLocation>
</comment>
<evidence type="ECO:0000256" key="2">
    <source>
        <dbReference type="ARBA" id="ARBA00022475"/>
    </source>
</evidence>
<evidence type="ECO:0000256" key="5">
    <source>
        <dbReference type="ARBA" id="ARBA00023136"/>
    </source>
</evidence>
<keyword evidence="4 6" id="KW-1133">Transmembrane helix</keyword>
<dbReference type="GO" id="GO:0005886">
    <property type="term" value="C:plasma membrane"/>
    <property type="evidence" value="ECO:0007669"/>
    <property type="project" value="UniProtKB-SubCell"/>
</dbReference>
<evidence type="ECO:0008006" key="9">
    <source>
        <dbReference type="Google" id="ProtNLM"/>
    </source>
</evidence>
<dbReference type="NCBIfam" id="TIGR00374">
    <property type="entry name" value="flippase-like domain"/>
    <property type="match status" value="1"/>
</dbReference>
<comment type="caution">
    <text evidence="7">The sequence shown here is derived from an EMBL/GenBank/DDBJ whole genome shotgun (WGS) entry which is preliminary data.</text>
</comment>
<dbReference type="RefSeq" id="WP_061913497.1">
    <property type="nucleotide sequence ID" value="NZ_DF967971.1"/>
</dbReference>
<feature type="transmembrane region" description="Helical" evidence="6">
    <location>
        <begin position="234"/>
        <end position="256"/>
    </location>
</feature>
<evidence type="ECO:0000256" key="3">
    <source>
        <dbReference type="ARBA" id="ARBA00022692"/>
    </source>
</evidence>
<accession>A0A0P6WZR8</accession>
<feature type="transmembrane region" description="Helical" evidence="6">
    <location>
        <begin position="276"/>
        <end position="302"/>
    </location>
</feature>
<proteinExistence type="predicted"/>
<keyword evidence="2" id="KW-1003">Cell membrane</keyword>
<reference evidence="7 8" key="1">
    <citation type="submission" date="2015-07" db="EMBL/GenBank/DDBJ databases">
        <title>Draft genome of Bellilinea caldifistulae DSM 17877.</title>
        <authorList>
            <person name="Hemp J."/>
            <person name="Ward L.M."/>
            <person name="Pace L.A."/>
            <person name="Fischer W.W."/>
        </authorList>
    </citation>
    <scope>NUCLEOTIDE SEQUENCE [LARGE SCALE GENOMIC DNA]</scope>
    <source>
        <strain evidence="7 8">GOMI-1</strain>
    </source>
</reference>
<dbReference type="AlphaFoldDB" id="A0A0P6WZR8"/>
<evidence type="ECO:0000256" key="1">
    <source>
        <dbReference type="ARBA" id="ARBA00004651"/>
    </source>
</evidence>
<keyword evidence="3 6" id="KW-0812">Transmembrane</keyword>
<dbReference type="EMBL" id="LGHJ01000024">
    <property type="protein sequence ID" value="KPL72351.1"/>
    <property type="molecule type" value="Genomic_DNA"/>
</dbReference>
<dbReference type="Proteomes" id="UP000050514">
    <property type="component" value="Unassembled WGS sequence"/>
</dbReference>
<protein>
    <recommendedName>
        <fullName evidence="9">Flippase-like domain-containing protein</fullName>
    </recommendedName>
</protein>
<keyword evidence="5 6" id="KW-0472">Membrane</keyword>
<sequence>MSHQPPAKTSRSFNWKPIFQLGGTLLSVILLIGLVRQQGWEEVVAAVRRIPLPVFLLTLGIMLLSRVCVVLRWYVLLRSAKAPVSFKEIFELVFVGLFASNFLPSTIGGDVVRLAGAVMLRVDAGLSAASLVADRLIGMAGMMVMLPAGLLSILNNPTAGLSGLLAGFLPFSSRWFEKIRQFLSQVLASLRHWLRHPLGLIGAFAATLGHMGCTFISVSLLLKAMNSPLDFWQIGGLWSLSYFITLLPISINGLGLQEVSISYLYHTFGGVPLENTLTLSLMMRLLFVGASLPGALFLPLLVNLRKNKPDQTL</sequence>
<organism evidence="7 8">
    <name type="scientific">Bellilinea caldifistulae</name>
    <dbReference type="NCBI Taxonomy" id="360411"/>
    <lineage>
        <taxon>Bacteria</taxon>
        <taxon>Bacillati</taxon>
        <taxon>Chloroflexota</taxon>
        <taxon>Anaerolineae</taxon>
        <taxon>Anaerolineales</taxon>
        <taxon>Anaerolineaceae</taxon>
        <taxon>Bellilinea</taxon>
    </lineage>
</organism>
<feature type="transmembrane region" description="Helical" evidence="6">
    <location>
        <begin position="196"/>
        <end position="222"/>
    </location>
</feature>
<gene>
    <name evidence="7" type="ORF">AC812_16105</name>
</gene>
<feature type="transmembrane region" description="Helical" evidence="6">
    <location>
        <begin position="89"/>
        <end position="107"/>
    </location>
</feature>
<feature type="transmembrane region" description="Helical" evidence="6">
    <location>
        <begin position="158"/>
        <end position="176"/>
    </location>
</feature>
<dbReference type="PANTHER" id="PTHR40277:SF1">
    <property type="entry name" value="BLL5419 PROTEIN"/>
    <property type="match status" value="1"/>
</dbReference>
<dbReference type="Pfam" id="PF03706">
    <property type="entry name" value="LPG_synthase_TM"/>
    <property type="match status" value="1"/>
</dbReference>
<feature type="transmembrane region" description="Helical" evidence="6">
    <location>
        <begin position="55"/>
        <end position="77"/>
    </location>
</feature>
<evidence type="ECO:0000256" key="4">
    <source>
        <dbReference type="ARBA" id="ARBA00022989"/>
    </source>
</evidence>
<evidence type="ECO:0000313" key="8">
    <source>
        <dbReference type="Proteomes" id="UP000050514"/>
    </source>
</evidence>
<dbReference type="PANTHER" id="PTHR40277">
    <property type="entry name" value="BLL5419 PROTEIN"/>
    <property type="match status" value="1"/>
</dbReference>
<dbReference type="InterPro" id="IPR022791">
    <property type="entry name" value="L-PG_synthase/AglD"/>
</dbReference>
<evidence type="ECO:0000256" key="6">
    <source>
        <dbReference type="SAM" id="Phobius"/>
    </source>
</evidence>
<feature type="transmembrane region" description="Helical" evidence="6">
    <location>
        <begin position="18"/>
        <end position="35"/>
    </location>
</feature>
<feature type="transmembrane region" description="Helical" evidence="6">
    <location>
        <begin position="127"/>
        <end position="146"/>
    </location>
</feature>
<dbReference type="STRING" id="360411.AC812_16105"/>